<feature type="binding site" evidence="9">
    <location>
        <position position="306"/>
    </location>
    <ligand>
        <name>FAD</name>
        <dbReference type="ChEBI" id="CHEBI:57692"/>
    </ligand>
</feature>
<keyword evidence="9" id="KW-0520">NAD</keyword>
<evidence type="ECO:0000313" key="15">
    <source>
        <dbReference type="Proteomes" id="UP000199652"/>
    </source>
</evidence>
<dbReference type="Proteomes" id="UP000199652">
    <property type="component" value="Unassembled WGS sequence"/>
</dbReference>
<evidence type="ECO:0000256" key="1">
    <source>
        <dbReference type="ARBA" id="ARBA00007532"/>
    </source>
</evidence>
<feature type="binding site" evidence="9">
    <location>
        <position position="265"/>
    </location>
    <ligand>
        <name>NAD(+)</name>
        <dbReference type="ChEBI" id="CHEBI:57540"/>
    </ligand>
</feature>
<sequence>MKYDAIIIGFGKGGKTMAGALAGQGKKVALIEKDSKMYGGTCINVGCIPSKSLVRSAHLSDLNGGGFDEKSRRFKAAIAEKVRLTDMLRGKNYAKLADHPNVTVYDGEGSFVSQNQVKVHTDNGDTILEGDKIFINTGSTSFVPPIQGIKGNPFVYTSEGMLSLEKLPKHLVIIGGGYIGLEFASMYTGFGSEVTVIQVEDTFIPREDRDIADAIQAVFEKRGVKFVFSASTTAIENDGKTAQVHYTVAGKETVLEADAVLIATGRKPNVAGLNVEEAGVELTDRGAIKVDEYLKTTAPNIWAMGDVAGGLQFTYVSLDDYRIVLPQVYGTATRSTAKRSNVPYSVFIAPAFSRVGLNEEEAKAAGYNYVVAKMPAAAVPKAQVQKVPEGLLKAIVDADTGKILGAMLFCEESYEVINIVKLAMDMGADYTVLRDQIYTHPTMSEALNDLFGMIKLG</sequence>
<keyword evidence="9" id="KW-0547">Nucleotide-binding</keyword>
<evidence type="ECO:0000259" key="12">
    <source>
        <dbReference type="Pfam" id="PF02852"/>
    </source>
</evidence>
<evidence type="ECO:0000256" key="2">
    <source>
        <dbReference type="ARBA" id="ARBA00022630"/>
    </source>
</evidence>
<dbReference type="PANTHER" id="PTHR43014:SF4">
    <property type="entry name" value="PYRIDINE NUCLEOTIDE-DISULFIDE OXIDOREDUCTASE RCLA-RELATED"/>
    <property type="match status" value="1"/>
</dbReference>
<organism evidence="14 15">
    <name type="scientific">Eubacterium barkeri</name>
    <name type="common">Clostridium barkeri</name>
    <dbReference type="NCBI Taxonomy" id="1528"/>
    <lineage>
        <taxon>Bacteria</taxon>
        <taxon>Bacillati</taxon>
        <taxon>Bacillota</taxon>
        <taxon>Clostridia</taxon>
        <taxon>Eubacteriales</taxon>
        <taxon>Eubacteriaceae</taxon>
        <taxon>Eubacterium</taxon>
    </lineage>
</organism>
<dbReference type="SUPFAM" id="SSF51905">
    <property type="entry name" value="FAD/NAD(P)-binding domain"/>
    <property type="match status" value="1"/>
</dbReference>
<reference evidence="15" key="1">
    <citation type="submission" date="2016-10" db="EMBL/GenBank/DDBJ databases">
        <authorList>
            <person name="Varghese N."/>
            <person name="Submissions S."/>
        </authorList>
    </citation>
    <scope>NUCLEOTIDE SEQUENCE [LARGE SCALE GENOMIC DNA]</scope>
    <source>
        <strain evidence="15">VPI 5359</strain>
    </source>
</reference>
<protein>
    <submittedName>
        <fullName evidence="14">Pyruvate/2-oxoglutarate dehydrogenase complex, dihydrolipoamide dehydrogenase (E3) component</fullName>
    </submittedName>
</protein>
<dbReference type="InterPro" id="IPR016156">
    <property type="entry name" value="FAD/NAD-linked_Rdtase_dimer_sf"/>
</dbReference>
<dbReference type="STRING" id="1528.SAMN04488579_10662"/>
<feature type="domain" description="FAD/NAD(P)-binding" evidence="13">
    <location>
        <begin position="3"/>
        <end position="317"/>
    </location>
</feature>
<dbReference type="SUPFAM" id="SSF55424">
    <property type="entry name" value="FAD/NAD-linked reductases, dimerisation (C-terminal) domain"/>
    <property type="match status" value="1"/>
</dbReference>
<dbReference type="InterPro" id="IPR004099">
    <property type="entry name" value="Pyr_nucl-diS_OxRdtase_dimer"/>
</dbReference>
<comment type="cofactor">
    <cofactor evidence="9">
        <name>FAD</name>
        <dbReference type="ChEBI" id="CHEBI:57692"/>
    </cofactor>
    <text evidence="9">Binds 1 FAD per subunit.</text>
</comment>
<dbReference type="Pfam" id="PF07992">
    <property type="entry name" value="Pyr_redox_2"/>
    <property type="match status" value="1"/>
</dbReference>
<feature type="binding site" evidence="9">
    <location>
        <position position="51"/>
    </location>
    <ligand>
        <name>FAD</name>
        <dbReference type="ChEBI" id="CHEBI:57692"/>
    </ligand>
</feature>
<feature type="disulfide bond" description="Redox-active" evidence="10">
    <location>
        <begin position="42"/>
        <end position="47"/>
    </location>
</feature>
<dbReference type="PRINTS" id="PR00411">
    <property type="entry name" value="PNDRDTASEI"/>
</dbReference>
<feature type="domain" description="Pyridine nucleotide-disulphide oxidoreductase dimerisation" evidence="12">
    <location>
        <begin position="342"/>
        <end position="449"/>
    </location>
</feature>
<dbReference type="InterPro" id="IPR001100">
    <property type="entry name" value="Pyr_nuc-diS_OxRdtase"/>
</dbReference>
<dbReference type="InterPro" id="IPR023753">
    <property type="entry name" value="FAD/NAD-binding_dom"/>
</dbReference>
<proteinExistence type="inferred from homology"/>
<keyword evidence="6" id="KW-1015">Disulfide bond</keyword>
<dbReference type="PANTHER" id="PTHR43014">
    <property type="entry name" value="MERCURIC REDUCTASE"/>
    <property type="match status" value="1"/>
</dbReference>
<gene>
    <name evidence="14" type="ORF">SAMN04488579_10662</name>
</gene>
<keyword evidence="5 11" id="KW-0560">Oxidoreductase</keyword>
<keyword evidence="15" id="KW-1185">Reference proteome</keyword>
<keyword evidence="4" id="KW-0521">NADP</keyword>
<keyword evidence="14" id="KW-0670">Pyruvate</keyword>
<feature type="binding site" evidence="9">
    <location>
        <begin position="137"/>
        <end position="139"/>
    </location>
    <ligand>
        <name>FAD</name>
        <dbReference type="ChEBI" id="CHEBI:57692"/>
    </ligand>
</feature>
<dbReference type="Gene3D" id="3.30.390.30">
    <property type="match status" value="1"/>
</dbReference>
<dbReference type="FunFam" id="3.30.390.30:FF:000001">
    <property type="entry name" value="Dihydrolipoyl dehydrogenase"/>
    <property type="match status" value="1"/>
</dbReference>
<dbReference type="Gene3D" id="3.50.50.60">
    <property type="entry name" value="FAD/NAD(P)-binding domain"/>
    <property type="match status" value="2"/>
</dbReference>
<dbReference type="PROSITE" id="PS00076">
    <property type="entry name" value="PYRIDINE_REDOX_1"/>
    <property type="match status" value="1"/>
</dbReference>
<evidence type="ECO:0000256" key="11">
    <source>
        <dbReference type="RuleBase" id="RU003691"/>
    </source>
</evidence>
<dbReference type="InterPro" id="IPR012999">
    <property type="entry name" value="Pyr_OxRdtase_I_AS"/>
</dbReference>
<dbReference type="GO" id="GO:0003955">
    <property type="term" value="F:NAD(P)H dehydrogenase (quinone) activity"/>
    <property type="evidence" value="ECO:0007669"/>
    <property type="project" value="TreeGrafter"/>
</dbReference>
<keyword evidence="7 11" id="KW-0676">Redox-active center</keyword>
<feature type="binding site" evidence="9">
    <location>
        <position position="109"/>
    </location>
    <ligand>
        <name>FAD</name>
        <dbReference type="ChEBI" id="CHEBI:57692"/>
    </ligand>
</feature>
<evidence type="ECO:0000256" key="3">
    <source>
        <dbReference type="ARBA" id="ARBA00022827"/>
    </source>
</evidence>
<evidence type="ECO:0000256" key="10">
    <source>
        <dbReference type="PIRSR" id="PIRSR000350-4"/>
    </source>
</evidence>
<keyword evidence="3 9" id="KW-0274">FAD</keyword>
<dbReference type="PIRSF" id="PIRSF000350">
    <property type="entry name" value="Mercury_reductase_MerA"/>
    <property type="match status" value="1"/>
</dbReference>
<dbReference type="GO" id="GO:0050660">
    <property type="term" value="F:flavin adenine dinucleotide binding"/>
    <property type="evidence" value="ECO:0007669"/>
    <property type="project" value="TreeGrafter"/>
</dbReference>
<evidence type="ECO:0000256" key="4">
    <source>
        <dbReference type="ARBA" id="ARBA00022857"/>
    </source>
</evidence>
<feature type="binding site" evidence="9">
    <location>
        <begin position="175"/>
        <end position="182"/>
    </location>
    <ligand>
        <name>NAD(+)</name>
        <dbReference type="ChEBI" id="CHEBI:57540"/>
    </ligand>
</feature>
<accession>A0A1H3E1T5</accession>
<dbReference type="Pfam" id="PF02852">
    <property type="entry name" value="Pyr_redox_dim"/>
    <property type="match status" value="1"/>
</dbReference>
<dbReference type="GO" id="GO:0016668">
    <property type="term" value="F:oxidoreductase activity, acting on a sulfur group of donors, NAD(P) as acceptor"/>
    <property type="evidence" value="ECO:0007669"/>
    <property type="project" value="InterPro"/>
</dbReference>
<evidence type="ECO:0000313" key="14">
    <source>
        <dbReference type="EMBL" id="SDX72597.1"/>
    </source>
</evidence>
<evidence type="ECO:0000256" key="8">
    <source>
        <dbReference type="PIRSR" id="PIRSR000350-2"/>
    </source>
</evidence>
<evidence type="ECO:0000256" key="6">
    <source>
        <dbReference type="ARBA" id="ARBA00023157"/>
    </source>
</evidence>
<evidence type="ECO:0000259" key="13">
    <source>
        <dbReference type="Pfam" id="PF07992"/>
    </source>
</evidence>
<evidence type="ECO:0000256" key="5">
    <source>
        <dbReference type="ARBA" id="ARBA00023002"/>
    </source>
</evidence>
<dbReference type="EMBL" id="FNOU01000006">
    <property type="protein sequence ID" value="SDX72597.1"/>
    <property type="molecule type" value="Genomic_DNA"/>
</dbReference>
<evidence type="ECO:0000256" key="9">
    <source>
        <dbReference type="PIRSR" id="PIRSR000350-3"/>
    </source>
</evidence>
<keyword evidence="2 11" id="KW-0285">Flavoprotein</keyword>
<dbReference type="OrthoDB" id="9807946at2"/>
<dbReference type="AlphaFoldDB" id="A0A1H3E1T5"/>
<dbReference type="InterPro" id="IPR036188">
    <property type="entry name" value="FAD/NAD-bd_sf"/>
</dbReference>
<comment type="similarity">
    <text evidence="1 11">Belongs to the class-I pyridine nucleotide-disulfide oxidoreductase family.</text>
</comment>
<feature type="active site" description="Proton acceptor" evidence="8">
    <location>
        <position position="440"/>
    </location>
</feature>
<dbReference type="PRINTS" id="PR00368">
    <property type="entry name" value="FADPNR"/>
</dbReference>
<evidence type="ECO:0000256" key="7">
    <source>
        <dbReference type="ARBA" id="ARBA00023284"/>
    </source>
</evidence>
<name>A0A1H3E1T5_EUBBA</name>